<organism evidence="4 5">
    <name type="scientific">Klebsormidium nitens</name>
    <name type="common">Green alga</name>
    <name type="synonym">Ulothrix nitens</name>
    <dbReference type="NCBI Taxonomy" id="105231"/>
    <lineage>
        <taxon>Eukaryota</taxon>
        <taxon>Viridiplantae</taxon>
        <taxon>Streptophyta</taxon>
        <taxon>Klebsormidiophyceae</taxon>
        <taxon>Klebsormidiales</taxon>
        <taxon>Klebsormidiaceae</taxon>
        <taxon>Klebsormidium</taxon>
    </lineage>
</organism>
<keyword evidence="2" id="KW-0472">Membrane</keyword>
<evidence type="ECO:0000259" key="3">
    <source>
        <dbReference type="Pfam" id="PF24867"/>
    </source>
</evidence>
<dbReference type="InterPro" id="IPR056635">
    <property type="entry name" value="DUF7733"/>
</dbReference>
<dbReference type="AlphaFoldDB" id="A0A1Y1IJE0"/>
<dbReference type="PANTHER" id="PTHR33829:SF2">
    <property type="entry name" value="OS04G0386700 PROTEIN"/>
    <property type="match status" value="1"/>
</dbReference>
<feature type="region of interest" description="Disordered" evidence="1">
    <location>
        <begin position="268"/>
        <end position="308"/>
    </location>
</feature>
<proteinExistence type="predicted"/>
<reference evidence="4 5" key="1">
    <citation type="journal article" date="2014" name="Nat. Commun.">
        <title>Klebsormidium flaccidum genome reveals primary factors for plant terrestrial adaptation.</title>
        <authorList>
            <person name="Hori K."/>
            <person name="Maruyama F."/>
            <person name="Fujisawa T."/>
            <person name="Togashi T."/>
            <person name="Yamamoto N."/>
            <person name="Seo M."/>
            <person name="Sato S."/>
            <person name="Yamada T."/>
            <person name="Mori H."/>
            <person name="Tajima N."/>
            <person name="Moriyama T."/>
            <person name="Ikeuchi M."/>
            <person name="Watanabe M."/>
            <person name="Wada H."/>
            <person name="Kobayashi K."/>
            <person name="Saito M."/>
            <person name="Masuda T."/>
            <person name="Sasaki-Sekimoto Y."/>
            <person name="Mashiguchi K."/>
            <person name="Awai K."/>
            <person name="Shimojima M."/>
            <person name="Masuda S."/>
            <person name="Iwai M."/>
            <person name="Nobusawa T."/>
            <person name="Narise T."/>
            <person name="Kondo S."/>
            <person name="Saito H."/>
            <person name="Sato R."/>
            <person name="Murakawa M."/>
            <person name="Ihara Y."/>
            <person name="Oshima-Yamada Y."/>
            <person name="Ohtaka K."/>
            <person name="Satoh M."/>
            <person name="Sonobe K."/>
            <person name="Ishii M."/>
            <person name="Ohtani R."/>
            <person name="Kanamori-Sato M."/>
            <person name="Honoki R."/>
            <person name="Miyazaki D."/>
            <person name="Mochizuki H."/>
            <person name="Umetsu J."/>
            <person name="Higashi K."/>
            <person name="Shibata D."/>
            <person name="Kamiya Y."/>
            <person name="Sato N."/>
            <person name="Nakamura Y."/>
            <person name="Tabata S."/>
            <person name="Ida S."/>
            <person name="Kurokawa K."/>
            <person name="Ohta H."/>
        </authorList>
    </citation>
    <scope>NUCLEOTIDE SEQUENCE [LARGE SCALE GENOMIC DNA]</scope>
    <source>
        <strain evidence="4 5">NIES-2285</strain>
    </source>
</reference>
<evidence type="ECO:0000313" key="5">
    <source>
        <dbReference type="Proteomes" id="UP000054558"/>
    </source>
</evidence>
<dbReference type="PANTHER" id="PTHR33829">
    <property type="entry name" value="OSJNBA0044M19.10 PROTEIN"/>
    <property type="match status" value="1"/>
</dbReference>
<dbReference type="OMA" id="YDVWANR"/>
<evidence type="ECO:0000256" key="1">
    <source>
        <dbReference type="SAM" id="MobiDB-lite"/>
    </source>
</evidence>
<dbReference type="EMBL" id="DF237568">
    <property type="protein sequence ID" value="GAQ90252.1"/>
    <property type="molecule type" value="Genomic_DNA"/>
</dbReference>
<dbReference type="Pfam" id="PF24867">
    <property type="entry name" value="DUF7733"/>
    <property type="match status" value="1"/>
</dbReference>
<feature type="compositionally biased region" description="Low complexity" evidence="1">
    <location>
        <begin position="27"/>
        <end position="36"/>
    </location>
</feature>
<evidence type="ECO:0000313" key="4">
    <source>
        <dbReference type="EMBL" id="GAQ90252.1"/>
    </source>
</evidence>
<feature type="transmembrane region" description="Helical" evidence="2">
    <location>
        <begin position="113"/>
        <end position="132"/>
    </location>
</feature>
<keyword evidence="5" id="KW-1185">Reference proteome</keyword>
<protein>
    <recommendedName>
        <fullName evidence="3">DUF7733 domain-containing protein</fullName>
    </recommendedName>
</protein>
<feature type="transmembrane region" description="Helical" evidence="2">
    <location>
        <begin position="232"/>
        <end position="254"/>
    </location>
</feature>
<sequence>MSGATMGGVQVAHAENPWPRPKTPRDPAAAEPPAEATSPEGLLTHVLNSLTIVDLQLVTFIVVLGTSGNVPFFDLVFPIFASAYIAILNGFVFPPTSREAPPRLFRGCRLFKVYVLSGALIGLFLPMAYILGGFSRGDTESVLASSPHLFLLSCQILTENLIHGSRGVSLPVRALTPILYNAVRLTSLYHWVTRVLTRDAPPISSEVLGRPLIIWSLLVNRDMNLWVSFGKALAVVNWLFWHFNLFGFLVCVFLPRAMAAYYHRIPAKAPEAPGSPRPSPREGLRPAKPSVTEPVAELNREHHSKKGQ</sequence>
<dbReference type="Proteomes" id="UP000054558">
    <property type="component" value="Unassembled WGS sequence"/>
</dbReference>
<name>A0A1Y1IJE0_KLENI</name>
<evidence type="ECO:0000256" key="2">
    <source>
        <dbReference type="SAM" id="Phobius"/>
    </source>
</evidence>
<keyword evidence="2" id="KW-1133">Transmembrane helix</keyword>
<accession>A0A1Y1IJE0</accession>
<gene>
    <name evidence="4" type="ORF">KFL_006190020</name>
</gene>
<feature type="region of interest" description="Disordered" evidence="1">
    <location>
        <begin position="1"/>
        <end position="37"/>
    </location>
</feature>
<dbReference type="OrthoDB" id="2020376at2759"/>
<keyword evidence="2" id="KW-0812">Transmembrane</keyword>
<feature type="domain" description="DUF7733" evidence="3">
    <location>
        <begin position="52"/>
        <end position="262"/>
    </location>
</feature>
<feature type="transmembrane region" description="Helical" evidence="2">
    <location>
        <begin position="72"/>
        <end position="92"/>
    </location>
</feature>